<evidence type="ECO:0000313" key="9">
    <source>
        <dbReference type="EMBL" id="KKO02820.1"/>
    </source>
</evidence>
<dbReference type="GO" id="GO:0052618">
    <property type="term" value="F:coenzyme F420-0:L-glutamate ligase activity"/>
    <property type="evidence" value="ECO:0007669"/>
    <property type="project" value="TreeGrafter"/>
</dbReference>
<comment type="caution">
    <text evidence="9">The sequence shown here is derived from an EMBL/GenBank/DDBJ whole genome shotgun (WGS) entry which is preliminary data.</text>
</comment>
<sequence length="272" mass="29655">MAVHRKKGGVRMEKGMYRVTFTAIPGIPLIQERDDLGSIIVECAKSAGLKFQDKDILVVTSKIVSKAENRLISLKTVQPSRRAHRVAEISGKDPKIVELMMKEGNFLEVRHGVIVTVHRLGFICTSAGIDKANTGYPEEELVSMLPENPDKSAGRIRKKIEELTGKKIGVLINDSLGVQYRNGSIGMTVGLSGFPALLRSSSGKDLYQKKRNICISFADEIAAAASLLMGQGNVGIPVVLARGLRYPRKSGHLRDLIAAEQIKNGLKKKKGV</sequence>
<reference evidence="9" key="1">
    <citation type="journal article" date="2015" name="Nature">
        <title>Complex archaea that bridge the gap between prokaryotes and eukaryotes.</title>
        <authorList>
            <person name="Spang A."/>
            <person name="Saw J.H."/>
            <person name="Jorgensen S.L."/>
            <person name="Zaremba-Niedzwiedzka K."/>
            <person name="Martijn J."/>
            <person name="Lind A.E."/>
            <person name="van Eijk R."/>
            <person name="Schleper C."/>
            <person name="Guy L."/>
            <person name="Ettema T.J."/>
        </authorList>
    </citation>
    <scope>NUCLEOTIDE SEQUENCE</scope>
</reference>
<evidence type="ECO:0000256" key="5">
    <source>
        <dbReference type="ARBA" id="ARBA00022958"/>
    </source>
</evidence>
<feature type="domain" description="Coenzyme F420:L-glutamate ligase-like" evidence="8">
    <location>
        <begin position="27"/>
        <end position="243"/>
    </location>
</feature>
<proteinExistence type="predicted"/>
<dbReference type="EMBL" id="LAZR01000029">
    <property type="protein sequence ID" value="KKO02820.1"/>
    <property type="molecule type" value="Genomic_DNA"/>
</dbReference>
<accession>A0A0F9VFL9</accession>
<evidence type="ECO:0000256" key="1">
    <source>
        <dbReference type="ARBA" id="ARBA00022598"/>
    </source>
</evidence>
<dbReference type="GO" id="GO:0005525">
    <property type="term" value="F:GTP binding"/>
    <property type="evidence" value="ECO:0007669"/>
    <property type="project" value="UniProtKB-KW"/>
</dbReference>
<evidence type="ECO:0000256" key="3">
    <source>
        <dbReference type="ARBA" id="ARBA00022741"/>
    </source>
</evidence>
<keyword evidence="5" id="KW-0630">Potassium</keyword>
<dbReference type="Gene3D" id="3.30.1330.100">
    <property type="entry name" value="CofE-like"/>
    <property type="match status" value="1"/>
</dbReference>
<keyword evidence="3" id="KW-0547">Nucleotide-binding</keyword>
<dbReference type="InterPro" id="IPR008225">
    <property type="entry name" value="F420-0_g-glutamyl_ligase"/>
</dbReference>
<protein>
    <recommendedName>
        <fullName evidence="8">Coenzyme F420:L-glutamate ligase-like domain-containing protein</fullName>
    </recommendedName>
</protein>
<evidence type="ECO:0000256" key="2">
    <source>
        <dbReference type="ARBA" id="ARBA00022723"/>
    </source>
</evidence>
<dbReference type="GO" id="GO:0046872">
    <property type="term" value="F:metal ion binding"/>
    <property type="evidence" value="ECO:0007669"/>
    <property type="project" value="UniProtKB-KW"/>
</dbReference>
<dbReference type="Gene3D" id="3.90.1660.10">
    <property type="entry name" value="CofE-like domain"/>
    <property type="match status" value="1"/>
</dbReference>
<gene>
    <name evidence="9" type="ORF">LCGC14_0102700</name>
</gene>
<dbReference type="NCBIfam" id="TIGR01916">
    <property type="entry name" value="F420_cofE"/>
    <property type="match status" value="1"/>
</dbReference>
<keyword evidence="1" id="KW-0436">Ligase</keyword>
<keyword evidence="2" id="KW-0479">Metal-binding</keyword>
<keyword evidence="7" id="KW-0464">Manganese</keyword>
<dbReference type="PANTHER" id="PTHR47917:SF1">
    <property type="entry name" value="COENZYME F420:L-GLUTAMATE LIGASE"/>
    <property type="match status" value="1"/>
</dbReference>
<dbReference type="Pfam" id="PF01996">
    <property type="entry name" value="F420_ligase"/>
    <property type="match status" value="1"/>
</dbReference>
<dbReference type="PANTHER" id="PTHR47917">
    <property type="match status" value="1"/>
</dbReference>
<evidence type="ECO:0000256" key="6">
    <source>
        <dbReference type="ARBA" id="ARBA00023134"/>
    </source>
</evidence>
<dbReference type="InterPro" id="IPR002847">
    <property type="entry name" value="F420-0_gamma-glut_ligase-dom"/>
</dbReference>
<keyword evidence="4" id="KW-0460">Magnesium</keyword>
<keyword evidence="6" id="KW-0342">GTP-binding</keyword>
<name>A0A0F9VFL9_9ZZZZ</name>
<dbReference type="SUPFAM" id="SSF144010">
    <property type="entry name" value="CofE-like"/>
    <property type="match status" value="1"/>
</dbReference>
<evidence type="ECO:0000256" key="7">
    <source>
        <dbReference type="ARBA" id="ARBA00023211"/>
    </source>
</evidence>
<organism evidence="9">
    <name type="scientific">marine sediment metagenome</name>
    <dbReference type="NCBI Taxonomy" id="412755"/>
    <lineage>
        <taxon>unclassified sequences</taxon>
        <taxon>metagenomes</taxon>
        <taxon>ecological metagenomes</taxon>
    </lineage>
</organism>
<evidence type="ECO:0000259" key="8">
    <source>
        <dbReference type="Pfam" id="PF01996"/>
    </source>
</evidence>
<dbReference type="AlphaFoldDB" id="A0A0F9VFL9"/>
<evidence type="ECO:0000256" key="4">
    <source>
        <dbReference type="ARBA" id="ARBA00022842"/>
    </source>
</evidence>